<evidence type="ECO:0000256" key="1">
    <source>
        <dbReference type="SAM" id="MobiDB-lite"/>
    </source>
</evidence>
<feature type="region of interest" description="Disordered" evidence="1">
    <location>
        <begin position="33"/>
        <end position="52"/>
    </location>
</feature>
<gene>
    <name evidence="2" type="ORF">Tci_897296</name>
</gene>
<organism evidence="2">
    <name type="scientific">Tanacetum cinerariifolium</name>
    <name type="common">Dalmatian daisy</name>
    <name type="synonym">Chrysanthemum cinerariifolium</name>
    <dbReference type="NCBI Taxonomy" id="118510"/>
    <lineage>
        <taxon>Eukaryota</taxon>
        <taxon>Viridiplantae</taxon>
        <taxon>Streptophyta</taxon>
        <taxon>Embryophyta</taxon>
        <taxon>Tracheophyta</taxon>
        <taxon>Spermatophyta</taxon>
        <taxon>Magnoliopsida</taxon>
        <taxon>eudicotyledons</taxon>
        <taxon>Gunneridae</taxon>
        <taxon>Pentapetalae</taxon>
        <taxon>asterids</taxon>
        <taxon>campanulids</taxon>
        <taxon>Asterales</taxon>
        <taxon>Asteraceae</taxon>
        <taxon>Asteroideae</taxon>
        <taxon>Anthemideae</taxon>
        <taxon>Anthemidinae</taxon>
        <taxon>Tanacetum</taxon>
    </lineage>
</organism>
<name>A0A699URR2_TANCI</name>
<reference evidence="2" key="1">
    <citation type="journal article" date="2019" name="Sci. Rep.">
        <title>Draft genome of Tanacetum cinerariifolium, the natural source of mosquito coil.</title>
        <authorList>
            <person name="Yamashiro T."/>
            <person name="Shiraishi A."/>
            <person name="Satake H."/>
            <person name="Nakayama K."/>
        </authorList>
    </citation>
    <scope>NUCLEOTIDE SEQUENCE</scope>
</reference>
<comment type="caution">
    <text evidence="2">The sequence shown here is derived from an EMBL/GenBank/DDBJ whole genome shotgun (WGS) entry which is preliminary data.</text>
</comment>
<proteinExistence type="predicted"/>
<feature type="compositionally biased region" description="Basic and acidic residues" evidence="1">
    <location>
        <begin position="102"/>
        <end position="121"/>
    </location>
</feature>
<protein>
    <submittedName>
        <fullName evidence="2">Uncharacterized protein</fullName>
    </submittedName>
</protein>
<sequence length="146" mass="16478">DENVILEEPKSLSRILSSMKNLDDTDNFRDDFLNDVSTEDKPTNISAPPLSTTTTIALLPPPLTQSPTDQELVARVVSLKRRNSHTDHEILYNALELSMDHDHQDELHEELSKSRKIRQGDQDPPPLPKDSKQNKKKRLDSNASAS</sequence>
<feature type="non-terminal residue" evidence="2">
    <location>
        <position position="1"/>
    </location>
</feature>
<dbReference type="AlphaFoldDB" id="A0A699URR2"/>
<feature type="region of interest" description="Disordered" evidence="1">
    <location>
        <begin position="102"/>
        <end position="146"/>
    </location>
</feature>
<evidence type="ECO:0000313" key="2">
    <source>
        <dbReference type="EMBL" id="GFD25327.1"/>
    </source>
</evidence>
<accession>A0A699URR2</accession>
<feature type="compositionally biased region" description="Basic and acidic residues" evidence="1">
    <location>
        <begin position="33"/>
        <end position="42"/>
    </location>
</feature>
<feature type="non-terminal residue" evidence="2">
    <location>
        <position position="146"/>
    </location>
</feature>
<dbReference type="EMBL" id="BKCJ011359864">
    <property type="protein sequence ID" value="GFD25327.1"/>
    <property type="molecule type" value="Genomic_DNA"/>
</dbReference>